<feature type="compositionally biased region" description="Acidic residues" evidence="1">
    <location>
        <begin position="394"/>
        <end position="403"/>
    </location>
</feature>
<feature type="region of interest" description="Disordered" evidence="1">
    <location>
        <begin position="1"/>
        <end position="31"/>
    </location>
</feature>
<accession>A0ABR2XI97</accession>
<evidence type="ECO:0000313" key="2">
    <source>
        <dbReference type="EMBL" id="KAK9773481.1"/>
    </source>
</evidence>
<feature type="region of interest" description="Disordered" evidence="1">
    <location>
        <begin position="321"/>
        <end position="361"/>
    </location>
</feature>
<feature type="compositionally biased region" description="Polar residues" evidence="1">
    <location>
        <begin position="648"/>
        <end position="663"/>
    </location>
</feature>
<dbReference type="EMBL" id="JARVKM010000050">
    <property type="protein sequence ID" value="KAK9773481.1"/>
    <property type="molecule type" value="Genomic_DNA"/>
</dbReference>
<reference evidence="2 3" key="1">
    <citation type="submission" date="2024-02" db="EMBL/GenBank/DDBJ databases">
        <title>First draft genome assembly of two strains of Seiridium cardinale.</title>
        <authorList>
            <person name="Emiliani G."/>
            <person name="Scali E."/>
        </authorList>
    </citation>
    <scope>NUCLEOTIDE SEQUENCE [LARGE SCALE GENOMIC DNA]</scope>
    <source>
        <strain evidence="2 3">BM-138-000479</strain>
    </source>
</reference>
<feature type="compositionally biased region" description="Basic and acidic residues" evidence="1">
    <location>
        <begin position="664"/>
        <end position="674"/>
    </location>
</feature>
<feature type="compositionally biased region" description="Pro residues" evidence="1">
    <location>
        <begin position="343"/>
        <end position="357"/>
    </location>
</feature>
<feature type="compositionally biased region" description="Basic and acidic residues" evidence="1">
    <location>
        <begin position="1"/>
        <end position="16"/>
    </location>
</feature>
<feature type="compositionally biased region" description="Polar residues" evidence="1">
    <location>
        <begin position="160"/>
        <end position="174"/>
    </location>
</feature>
<evidence type="ECO:0000313" key="3">
    <source>
        <dbReference type="Proteomes" id="UP001465668"/>
    </source>
</evidence>
<sequence>MEQHRTPRRSQSHETLRSNYAHHGRPLHKPLSRVNENSALLSSPGALEGMLKTTTETGDIGLFSIQSVPSKTFGLPSGGRNAMGNRYPAPRHPRRSIDETRAHDRKKMPSSSRDTTSEIISMYGSNSQSSVTSTLATASDDPAQRSYSMTTVGSRHLSHNKSNATLQSQASSAPLQRPRSPFPYPTRLKRPGARPVSPAVTEAGIVDYSRMVEIDRISLRTGHGPLKSSYPHANRRPPPLGLRTDANLSMPLLHGRMLPPMRRNPGPPSVRTASAASVASWNAGNPSLRDIGNSSSSRTSSLTSVVNMYYRMPPALKMAQFGPSAPPPRYYDYTEDFENKQPLPKPHSNPPDEPVAPVPTRGASAQCPLVLREGSEEQLVTVFGAEARVDVCGDDTEQEDSQAETEPHLLSDIDHGTQSDSGRHEVEQIQSAPLSATNREQSTTAMSGLTLGPRKLTRGSDIDLLPSQIGRMSVDTFRPSLDVESREVPLFSYSKFRQSVTQKTNTPSPARQVQVHGGKTPTIRSEQGVILRNDNAAEDTCQNEACEDNAVVVPSITEASAAAKPSPNEWHSRPDSASHLLKKSSDVQTDFRNYQHQVGTADPFRSDDLLAGPDARLYTSAQDPHNKKHRVISGSQDGSTRHLVPSENHVNIATEPSTPQKSQNSKERAPRDTKSSALSISDSGNNLQRRKKDSNTMVRTQDSPRDDESRLRITPSCSLAPLVAPKPISPVRELRVKNSIPQLMKALPPLPGQPGYLPPSPPITLGEDDELADEDEFAEILKPYTSLDNLKASKKSRLSSSLLGKPLPEIQKKLPKIRIKSKAPGLDLTPSNRDSRPWNSDSNYPWCNDAPIMELANVGAGDNNRASLKQRLRLRGSRTVCGGSPISTVRRHPEARLSEPISRMVGEQPKYLFSISSGVGATFRQVGRKLSHGTDDTTAKHTTAMPANTRADRILQGKPSRSTDRGVPNTNSHRHVNRRNVNGELTVKQSRGIKKRLHSLKWFLARDSHVKSSNAPTEETKILHRKRQAGLDSTFGLGDIDFDIKSFTPSEGFLSMSKTQPQFRRRLKAKISKWMRGTKSALRYPQRGTGGVEIS</sequence>
<name>A0ABR2XI97_9PEZI</name>
<keyword evidence="3" id="KW-1185">Reference proteome</keyword>
<protein>
    <submittedName>
        <fullName evidence="2">Uncharacterized protein</fullName>
    </submittedName>
</protein>
<feature type="compositionally biased region" description="Polar residues" evidence="1">
    <location>
        <begin position="829"/>
        <end position="840"/>
    </location>
</feature>
<feature type="compositionally biased region" description="Basic and acidic residues" evidence="1">
    <location>
        <begin position="702"/>
        <end position="711"/>
    </location>
</feature>
<feature type="region of interest" description="Disordered" evidence="1">
    <location>
        <begin position="618"/>
        <end position="713"/>
    </location>
</feature>
<feature type="region of interest" description="Disordered" evidence="1">
    <location>
        <begin position="501"/>
        <end position="521"/>
    </location>
</feature>
<proteinExistence type="predicted"/>
<dbReference type="Proteomes" id="UP001465668">
    <property type="component" value="Unassembled WGS sequence"/>
</dbReference>
<feature type="compositionally biased region" description="Polar residues" evidence="1">
    <location>
        <begin position="428"/>
        <end position="447"/>
    </location>
</feature>
<feature type="region of interest" description="Disordered" evidence="1">
    <location>
        <begin position="71"/>
        <end position="196"/>
    </location>
</feature>
<feature type="region of interest" description="Disordered" evidence="1">
    <location>
        <begin position="394"/>
        <end position="459"/>
    </location>
</feature>
<feature type="compositionally biased region" description="Basic and acidic residues" evidence="1">
    <location>
        <begin position="405"/>
        <end position="427"/>
    </location>
</feature>
<feature type="compositionally biased region" description="Polar residues" evidence="1">
    <location>
        <begin position="109"/>
        <end position="137"/>
    </location>
</feature>
<feature type="compositionally biased region" description="Polar residues" evidence="1">
    <location>
        <begin position="501"/>
        <end position="511"/>
    </location>
</feature>
<feature type="region of interest" description="Disordered" evidence="1">
    <location>
        <begin position="560"/>
        <end position="582"/>
    </location>
</feature>
<organism evidence="2 3">
    <name type="scientific">Seiridium cardinale</name>
    <dbReference type="NCBI Taxonomy" id="138064"/>
    <lineage>
        <taxon>Eukaryota</taxon>
        <taxon>Fungi</taxon>
        <taxon>Dikarya</taxon>
        <taxon>Ascomycota</taxon>
        <taxon>Pezizomycotina</taxon>
        <taxon>Sordariomycetes</taxon>
        <taxon>Xylariomycetidae</taxon>
        <taxon>Amphisphaeriales</taxon>
        <taxon>Sporocadaceae</taxon>
        <taxon>Seiridium</taxon>
    </lineage>
</organism>
<feature type="region of interest" description="Disordered" evidence="1">
    <location>
        <begin position="821"/>
        <end position="840"/>
    </location>
</feature>
<evidence type="ECO:0000256" key="1">
    <source>
        <dbReference type="SAM" id="MobiDB-lite"/>
    </source>
</evidence>
<comment type="caution">
    <text evidence="2">The sequence shown here is derived from an EMBL/GenBank/DDBJ whole genome shotgun (WGS) entry which is preliminary data.</text>
</comment>
<gene>
    <name evidence="2" type="ORF">SCAR479_09813</name>
</gene>
<feature type="compositionally biased region" description="Basic residues" evidence="1">
    <location>
        <begin position="20"/>
        <end position="31"/>
    </location>
</feature>
<feature type="compositionally biased region" description="Polar residues" evidence="1">
    <location>
        <begin position="675"/>
        <end position="687"/>
    </location>
</feature>